<dbReference type="Proteomes" id="UP000015103">
    <property type="component" value="Unassembled WGS sequence"/>
</dbReference>
<dbReference type="GO" id="GO:0023041">
    <property type="term" value="P:neuronal signal transduction"/>
    <property type="evidence" value="ECO:0007669"/>
    <property type="project" value="InterPro"/>
</dbReference>
<comment type="subcellular location">
    <subcellularLocation>
        <location evidence="1">Nucleus membrane</location>
        <topology evidence="1">Multi-pass membrane protein</topology>
    </subcellularLocation>
    <subcellularLocation>
        <location evidence="2">Rough endoplasmic reticulum membrane</location>
        <topology evidence="2">Multi-pass membrane protein</topology>
    </subcellularLocation>
</comment>
<dbReference type="OMA" id="QDFGMSN"/>
<dbReference type="eggNOG" id="ENOG502S18M">
    <property type="taxonomic scope" value="Eukaryota"/>
</dbReference>
<dbReference type="PANTHER" id="PTHR13289">
    <property type="entry name" value="PROTEIN PHOSPHATASE 1-BINDING PROTEIN BIFOCAL"/>
    <property type="match status" value="1"/>
</dbReference>
<dbReference type="GO" id="GO:0008017">
    <property type="term" value="F:microtubule binding"/>
    <property type="evidence" value="ECO:0007669"/>
    <property type="project" value="TreeGrafter"/>
</dbReference>
<dbReference type="GO" id="GO:0031965">
    <property type="term" value="C:nuclear membrane"/>
    <property type="evidence" value="ECO:0007669"/>
    <property type="project" value="UniProtKB-SubCell"/>
</dbReference>
<accession>T1IA79</accession>
<dbReference type="PANTHER" id="PTHR13289:SF3">
    <property type="entry name" value="BIFOCAL, ISOFORM F"/>
    <property type="match status" value="1"/>
</dbReference>
<keyword evidence="3" id="KW-0812">Transmembrane</keyword>
<dbReference type="EnsemblMetazoa" id="RPRC013200-RA">
    <property type="protein sequence ID" value="RPRC013200-PA"/>
    <property type="gene ID" value="RPRC013200"/>
</dbReference>
<feature type="region of interest" description="Disordered" evidence="8">
    <location>
        <begin position="561"/>
        <end position="580"/>
    </location>
</feature>
<dbReference type="HOGENOM" id="CLU_411220_0_0_1"/>
<dbReference type="InterPro" id="IPR019130">
    <property type="entry name" value="Macoilin"/>
</dbReference>
<sequence length="681" mass="75529">MASNNSDYNSYIPQWKKELILRRRAFGRAITSAGGMVKLTVTCPSSLRPDSLHLSCSRQPHCPFQPGNCTAQQDFHPECSVRNMRLLDTDLSSDLIVSGVKCNSDCVSDVKVKMVEEKPAKKPSFRGMEKQKEEKQLRALSGIKFNGKEEGYQSDSSEELQYGPGIVNKLKSKYLSMTLRDNQKHSSRPSLANLRRATSLENMLDDDTNRSQDKPHFIKKAYHSSTYKGAKISQHHAKYLGLTRGSESMKRARSMDTLLKNDSKVLPFQSKPLLNKSGISNGIIAPSIINEDIIIVDNSSHTEEEKCNYIVEDKEMPPPDVVKQTVKIFEPSKDTKPTESQGKKNVSLKSSNTNTAKINNIEKPVPKLGKPSLSPKPILSPEKRLIRPKVSSPKRVVPVVTPIKESSKSSLPLRVFEKEKEIINDKEKEVTSSVRIPSSPIKSPPFKNVTHTVKAPTLTLSTNGAQPSKGSFDKTPPSSPVKSSSPIKGSPVPPVLTSPSHNNNVDFVNDDSKKYISQKAMEGICKEGTSVTFSFSESPVPLNKSYLPTRNVAQATNTTLISSQGEHTPPNSPPSDTVMSPSKQVAVIRPVLASKTQNLTEVEIEKNLINTVKTIETRIISTKNEVEPTYNCASEKTQLWDKKPWQSQNTMVFNFSSRDSVPDYIENDGLNQTKRTAKIKD</sequence>
<evidence type="ECO:0000256" key="8">
    <source>
        <dbReference type="SAM" id="MobiDB-lite"/>
    </source>
</evidence>
<evidence type="ECO:0000256" key="3">
    <source>
        <dbReference type="ARBA" id="ARBA00022692"/>
    </source>
</evidence>
<dbReference type="STRING" id="13249.T1IA79"/>
<proteinExistence type="predicted"/>
<keyword evidence="5" id="KW-1133">Transmembrane helix</keyword>
<reference evidence="9" key="1">
    <citation type="submission" date="2015-05" db="UniProtKB">
        <authorList>
            <consortium name="EnsemblMetazoa"/>
        </authorList>
    </citation>
    <scope>IDENTIFICATION</scope>
</reference>
<evidence type="ECO:0000313" key="10">
    <source>
        <dbReference type="Proteomes" id="UP000015103"/>
    </source>
</evidence>
<evidence type="ECO:0000256" key="7">
    <source>
        <dbReference type="ARBA" id="ARBA00023242"/>
    </source>
</evidence>
<feature type="compositionally biased region" description="Polar residues" evidence="8">
    <location>
        <begin position="338"/>
        <end position="358"/>
    </location>
</feature>
<dbReference type="InParanoid" id="T1IA79"/>
<dbReference type="AlphaFoldDB" id="T1IA79"/>
<keyword evidence="4" id="KW-0256">Endoplasmic reticulum</keyword>
<evidence type="ECO:0000256" key="1">
    <source>
        <dbReference type="ARBA" id="ARBA00004232"/>
    </source>
</evidence>
<feature type="compositionally biased region" description="Low complexity" evidence="8">
    <location>
        <begin position="474"/>
        <end position="490"/>
    </location>
</feature>
<feature type="compositionally biased region" description="Polar residues" evidence="8">
    <location>
        <begin position="458"/>
        <end position="469"/>
    </location>
</feature>
<dbReference type="GO" id="GO:0006935">
    <property type="term" value="P:chemotaxis"/>
    <property type="evidence" value="ECO:0007669"/>
    <property type="project" value="TreeGrafter"/>
</dbReference>
<name>T1IA79_RHOPR</name>
<feature type="region of interest" description="Disordered" evidence="8">
    <location>
        <begin position="428"/>
        <end position="508"/>
    </location>
</feature>
<keyword evidence="6" id="KW-0472">Membrane</keyword>
<evidence type="ECO:0000256" key="5">
    <source>
        <dbReference type="ARBA" id="ARBA00022989"/>
    </source>
</evidence>
<feature type="compositionally biased region" description="Low complexity" evidence="8">
    <location>
        <begin position="366"/>
        <end position="379"/>
    </location>
</feature>
<evidence type="ECO:0000256" key="6">
    <source>
        <dbReference type="ARBA" id="ARBA00023136"/>
    </source>
</evidence>
<protein>
    <submittedName>
        <fullName evidence="9">Uncharacterized protein</fullName>
    </submittedName>
</protein>
<evidence type="ECO:0000256" key="2">
    <source>
        <dbReference type="ARBA" id="ARBA00004269"/>
    </source>
</evidence>
<feature type="region of interest" description="Disordered" evidence="8">
    <location>
        <begin position="332"/>
        <end position="379"/>
    </location>
</feature>
<dbReference type="GO" id="GO:0030867">
    <property type="term" value="C:rough endoplasmic reticulum membrane"/>
    <property type="evidence" value="ECO:0007669"/>
    <property type="project" value="UniProtKB-SubCell"/>
</dbReference>
<feature type="compositionally biased region" description="Low complexity" evidence="8">
    <location>
        <begin position="432"/>
        <end position="445"/>
    </location>
</feature>
<feature type="compositionally biased region" description="Polar residues" evidence="8">
    <location>
        <begin position="497"/>
        <end position="506"/>
    </location>
</feature>
<dbReference type="VEuPathDB" id="VectorBase:RPRC013200"/>
<organism evidence="9 10">
    <name type="scientific">Rhodnius prolixus</name>
    <name type="common">Triatomid bug</name>
    <dbReference type="NCBI Taxonomy" id="13249"/>
    <lineage>
        <taxon>Eukaryota</taxon>
        <taxon>Metazoa</taxon>
        <taxon>Ecdysozoa</taxon>
        <taxon>Arthropoda</taxon>
        <taxon>Hexapoda</taxon>
        <taxon>Insecta</taxon>
        <taxon>Pterygota</taxon>
        <taxon>Neoptera</taxon>
        <taxon>Paraneoptera</taxon>
        <taxon>Hemiptera</taxon>
        <taxon>Heteroptera</taxon>
        <taxon>Panheteroptera</taxon>
        <taxon>Cimicomorpha</taxon>
        <taxon>Reduviidae</taxon>
        <taxon>Triatominae</taxon>
        <taxon>Rhodnius</taxon>
    </lineage>
</organism>
<evidence type="ECO:0000313" key="9">
    <source>
        <dbReference type="EnsemblMetazoa" id="RPRC013200-PA"/>
    </source>
</evidence>
<keyword evidence="10" id="KW-1185">Reference proteome</keyword>
<dbReference type="EMBL" id="ACPB03008224">
    <property type="status" value="NOT_ANNOTATED_CDS"/>
    <property type="molecule type" value="Genomic_DNA"/>
</dbReference>
<keyword evidence="7" id="KW-0539">Nucleus</keyword>
<evidence type="ECO:0000256" key="4">
    <source>
        <dbReference type="ARBA" id="ARBA00022824"/>
    </source>
</evidence>